<evidence type="ECO:0000256" key="3">
    <source>
        <dbReference type="ARBA" id="ARBA00023295"/>
    </source>
</evidence>
<dbReference type="Gene3D" id="2.60.40.1500">
    <property type="entry name" value="Glycosyl hydrolase domain, family 39"/>
    <property type="match status" value="1"/>
</dbReference>
<comment type="similarity">
    <text evidence="1">Belongs to the glycosyl hydrolase 39 family.</text>
</comment>
<dbReference type="Pfam" id="PF01229">
    <property type="entry name" value="Glyco_hydro_39"/>
    <property type="match status" value="1"/>
</dbReference>
<dbReference type="PANTHER" id="PTHR12631:SF10">
    <property type="entry name" value="BETA-XYLOSIDASE-LIKE PROTEIN-RELATED"/>
    <property type="match status" value="1"/>
</dbReference>
<dbReference type="InterPro" id="IPR049166">
    <property type="entry name" value="GH39_cat"/>
</dbReference>
<reference evidence="6" key="1">
    <citation type="submission" date="2015-09" db="EMBL/GenBank/DDBJ databases">
        <authorList>
            <consortium name="Pathogen Informatics"/>
        </authorList>
    </citation>
    <scope>NUCLEOTIDE SEQUENCE [LARGE SCALE GENOMIC DNA]</scope>
    <source>
        <strain evidence="6">Lake Konstanz</strain>
    </source>
</reference>
<evidence type="ECO:0000259" key="4">
    <source>
        <dbReference type="Pfam" id="PF01229"/>
    </source>
</evidence>
<evidence type="ECO:0000313" key="6">
    <source>
        <dbReference type="Proteomes" id="UP000051952"/>
    </source>
</evidence>
<evidence type="ECO:0000313" key="5">
    <source>
        <dbReference type="EMBL" id="CUG84095.1"/>
    </source>
</evidence>
<sequence>MQCQWVHEFAADTEGRYDFISTHLYPTDPNCTWPAPGYSDIDCFANTIIDAHSKVPAGKQFLLTEFNAGLGNIELLYSSYAAAFVFRNLPQLEGILDVWSYWTFTDVFEENGMHSAPFEGYNYGIQTVQGIKKPAYRAYELLKTAGNSKLATAIIGGNAANETVTAFTTFDNASKTTSVFASNFAPQFFAITEESIVVSLSSSNTANCSTGYLPSATYTLIGGTSGDVHAAWVSMGSPAYPTPAQMKALELASIPYSASIPIVQSGSSCTVTLQLPAYSVARIDFLSP</sequence>
<gene>
    <name evidence="5" type="ORF">BSAL_88310</name>
</gene>
<dbReference type="PANTHER" id="PTHR12631">
    <property type="entry name" value="ALPHA-L-IDURONIDASE"/>
    <property type="match status" value="1"/>
</dbReference>
<dbReference type="VEuPathDB" id="TriTrypDB:BSAL_88310"/>
<dbReference type="OrthoDB" id="15153at2759"/>
<proteinExistence type="inferred from homology"/>
<dbReference type="Proteomes" id="UP000051952">
    <property type="component" value="Unassembled WGS sequence"/>
</dbReference>
<dbReference type="InterPro" id="IPR017853">
    <property type="entry name" value="GH"/>
</dbReference>
<organism evidence="5 6">
    <name type="scientific">Bodo saltans</name>
    <name type="common">Flagellated protozoan</name>
    <dbReference type="NCBI Taxonomy" id="75058"/>
    <lineage>
        <taxon>Eukaryota</taxon>
        <taxon>Discoba</taxon>
        <taxon>Euglenozoa</taxon>
        <taxon>Kinetoplastea</taxon>
        <taxon>Metakinetoplastina</taxon>
        <taxon>Eubodonida</taxon>
        <taxon>Bodonidae</taxon>
        <taxon>Bodo</taxon>
    </lineage>
</organism>
<name>A0A0S4J910_BODSA</name>
<dbReference type="SUPFAM" id="SSF51445">
    <property type="entry name" value="(Trans)glycosidases"/>
    <property type="match status" value="1"/>
</dbReference>
<dbReference type="InterPro" id="IPR051923">
    <property type="entry name" value="Glycosyl_Hydrolase_39"/>
</dbReference>
<dbReference type="GO" id="GO:0004553">
    <property type="term" value="F:hydrolase activity, hydrolyzing O-glycosyl compounds"/>
    <property type="evidence" value="ECO:0007669"/>
    <property type="project" value="TreeGrafter"/>
</dbReference>
<keyword evidence="3" id="KW-0326">Glycosidase</keyword>
<keyword evidence="2 5" id="KW-0378">Hydrolase</keyword>
<dbReference type="SUPFAM" id="SSF51011">
    <property type="entry name" value="Glycosyl hydrolase domain"/>
    <property type="match status" value="1"/>
</dbReference>
<feature type="domain" description="Glycosyl hydrolases family 39 N-terminal catalytic" evidence="4">
    <location>
        <begin position="7"/>
        <end position="257"/>
    </location>
</feature>
<dbReference type="EMBL" id="CYKH01001111">
    <property type="protein sequence ID" value="CUG84095.1"/>
    <property type="molecule type" value="Genomic_DNA"/>
</dbReference>
<dbReference type="AlphaFoldDB" id="A0A0S4J910"/>
<dbReference type="Gene3D" id="3.20.20.80">
    <property type="entry name" value="Glycosidases"/>
    <property type="match status" value="1"/>
</dbReference>
<accession>A0A0S4J910</accession>
<evidence type="ECO:0000256" key="2">
    <source>
        <dbReference type="ARBA" id="ARBA00022801"/>
    </source>
</evidence>
<keyword evidence="6" id="KW-1185">Reference proteome</keyword>
<protein>
    <submittedName>
        <fullName evidence="5">Glycoside hydrolase family 39, putative</fullName>
    </submittedName>
</protein>
<evidence type="ECO:0000256" key="1">
    <source>
        <dbReference type="ARBA" id="ARBA00008875"/>
    </source>
</evidence>